<dbReference type="Gene3D" id="2.60.120.620">
    <property type="entry name" value="q2cbj1_9rhob like domain"/>
    <property type="match status" value="1"/>
</dbReference>
<evidence type="ECO:0008006" key="3">
    <source>
        <dbReference type="Google" id="ProtNLM"/>
    </source>
</evidence>
<dbReference type="STRING" id="252740.A0A423W7H1"/>
<dbReference type="InterPro" id="IPR051961">
    <property type="entry name" value="Fungal_Metabolite_Diox"/>
</dbReference>
<protein>
    <recommendedName>
        <fullName evidence="3">Dioxygenase</fullName>
    </recommendedName>
</protein>
<dbReference type="AlphaFoldDB" id="A0A423W7H1"/>
<sequence length="428" mass="46985">MAGVIPGKTHTPGLDFSGQGGYASLATKHEADIARAHAIIKEKLPVLGQLNGLISLTFGERAPVFLDARSGGEAKFLEECSAEPDTKITMKPEYISQFYEGKLEPRYGLFKDAFFHEASMPKGNIALAIKFADLITPNPPTPPKKASAFTRLPKPTEDIEQVKRDVKEFGYGLVKNALTPEQVAIMKKAVQEQAAGENAAGKGQADGGPGGPNQRIWTLINKGDEFLDLLNHPLIDEIVPWYLGEHALIHSYSANIARPGNVPMQLHTDQVAIQPPIRDIAFGLNIMWYFEDVTEKNGGTRVFPGSHLGQIAPEDLFTVEGTAAAEGPAGTALVFESRLWHATGPNRETEGERPVILMFFMRSFIRQQENNFLSLRKDVEEKLSDRQKRLLGFYTTGALGGIEGEVREGIFVKRKDDCTGKLRAPHKG</sequence>
<dbReference type="PANTHER" id="PTHR37563:SF2">
    <property type="entry name" value="PHYTANOYL-COA DIOXYGENASE FAMILY PROTEIN (AFU_ORTHOLOGUE AFUA_2G03330)"/>
    <property type="match status" value="1"/>
</dbReference>
<dbReference type="OrthoDB" id="445007at2759"/>
<keyword evidence="2" id="KW-1185">Reference proteome</keyword>
<dbReference type="Pfam" id="PF05721">
    <property type="entry name" value="PhyH"/>
    <property type="match status" value="1"/>
</dbReference>
<dbReference type="EMBL" id="LJZO01000011">
    <property type="protein sequence ID" value="ROV99297.1"/>
    <property type="molecule type" value="Genomic_DNA"/>
</dbReference>
<organism evidence="1 2">
    <name type="scientific">Cytospora chrysosperma</name>
    <name type="common">Cytospora canker fungus</name>
    <name type="synonym">Sphaeria chrysosperma</name>
    <dbReference type="NCBI Taxonomy" id="252740"/>
    <lineage>
        <taxon>Eukaryota</taxon>
        <taxon>Fungi</taxon>
        <taxon>Dikarya</taxon>
        <taxon>Ascomycota</taxon>
        <taxon>Pezizomycotina</taxon>
        <taxon>Sordariomycetes</taxon>
        <taxon>Sordariomycetidae</taxon>
        <taxon>Diaporthales</taxon>
        <taxon>Cytosporaceae</taxon>
        <taxon>Cytospora</taxon>
    </lineage>
</organism>
<dbReference type="PANTHER" id="PTHR37563">
    <property type="entry name" value="PHYTANOYL-COA DIOXYGENASE FAMILY PROTEIN (AFU_ORTHOLOGUE AFUA_2G03330)"/>
    <property type="match status" value="1"/>
</dbReference>
<reference evidence="1 2" key="1">
    <citation type="submission" date="2015-09" db="EMBL/GenBank/DDBJ databases">
        <title>Host preference determinants of Valsa canker pathogens revealed by comparative genomics.</title>
        <authorList>
            <person name="Yin Z."/>
            <person name="Huang L."/>
        </authorList>
    </citation>
    <scope>NUCLEOTIDE SEQUENCE [LARGE SCALE GENOMIC DNA]</scope>
    <source>
        <strain evidence="1 2">YSFL</strain>
    </source>
</reference>
<evidence type="ECO:0000313" key="1">
    <source>
        <dbReference type="EMBL" id="ROV99297.1"/>
    </source>
</evidence>
<comment type="caution">
    <text evidence="1">The sequence shown here is derived from an EMBL/GenBank/DDBJ whole genome shotgun (WGS) entry which is preliminary data.</text>
</comment>
<dbReference type="Proteomes" id="UP000284375">
    <property type="component" value="Unassembled WGS sequence"/>
</dbReference>
<evidence type="ECO:0000313" key="2">
    <source>
        <dbReference type="Proteomes" id="UP000284375"/>
    </source>
</evidence>
<dbReference type="InterPro" id="IPR008775">
    <property type="entry name" value="Phytyl_CoA_dOase-like"/>
</dbReference>
<dbReference type="SUPFAM" id="SSF51197">
    <property type="entry name" value="Clavaminate synthase-like"/>
    <property type="match status" value="1"/>
</dbReference>
<name>A0A423W7H1_CYTCH</name>
<proteinExistence type="predicted"/>
<gene>
    <name evidence="1" type="ORF">VSDG_03962</name>
</gene>
<accession>A0A423W7H1</accession>